<evidence type="ECO:0000313" key="3">
    <source>
        <dbReference type="Proteomes" id="UP000604381"/>
    </source>
</evidence>
<dbReference type="PANTHER" id="PTHR42951">
    <property type="entry name" value="METALLO-BETA-LACTAMASE DOMAIN-CONTAINING"/>
    <property type="match status" value="1"/>
</dbReference>
<protein>
    <submittedName>
        <fullName evidence="2">MBL fold metallo-hydrolase</fullName>
    </submittedName>
</protein>
<dbReference type="EMBL" id="JADHEI010000033">
    <property type="protein sequence ID" value="MBF2735473.1"/>
    <property type="molecule type" value="Genomic_DNA"/>
</dbReference>
<dbReference type="SMART" id="SM00849">
    <property type="entry name" value="Lactamase_B"/>
    <property type="match status" value="1"/>
</dbReference>
<evidence type="ECO:0000313" key="2">
    <source>
        <dbReference type="EMBL" id="MBF2735473.1"/>
    </source>
</evidence>
<organism evidence="2 3">
    <name type="scientific">Candidatus Amphirhobacter heronislandensis</name>
    <dbReference type="NCBI Taxonomy" id="1732024"/>
    <lineage>
        <taxon>Bacteria</taxon>
        <taxon>Pseudomonadati</taxon>
        <taxon>Pseudomonadota</taxon>
        <taxon>Gammaproteobacteria</taxon>
        <taxon>Candidatus Tethybacterales</taxon>
        <taxon>Candidatus Tethybacteraceae</taxon>
        <taxon>Candidatus Amphirhobacter</taxon>
    </lineage>
</organism>
<accession>A0A930XY34</accession>
<reference evidence="2" key="1">
    <citation type="submission" date="2020-10" db="EMBL/GenBank/DDBJ databases">
        <title>An improved Amphimedon queenslandica hologenome assembly reveals how three proteobacterial symbionts can extend the metabolic phenotypic of their marine sponge host.</title>
        <authorList>
            <person name="Degnan B."/>
            <person name="Degnan S."/>
            <person name="Xiang X."/>
        </authorList>
    </citation>
    <scope>NUCLEOTIDE SEQUENCE</scope>
    <source>
        <strain evidence="2">AqS2</strain>
    </source>
</reference>
<dbReference type="InterPro" id="IPR001279">
    <property type="entry name" value="Metallo-B-lactamas"/>
</dbReference>
<proteinExistence type="predicted"/>
<dbReference type="Gene3D" id="3.60.15.10">
    <property type="entry name" value="Ribonuclease Z/Hydroxyacylglutathione hydrolase-like"/>
    <property type="match status" value="1"/>
</dbReference>
<dbReference type="CDD" id="cd07726">
    <property type="entry name" value="ST1585-like_MBL-fold"/>
    <property type="match status" value="1"/>
</dbReference>
<dbReference type="InterPro" id="IPR037482">
    <property type="entry name" value="ST1585_MBL-fold"/>
</dbReference>
<dbReference type="SUPFAM" id="SSF56281">
    <property type="entry name" value="Metallo-hydrolase/oxidoreductase"/>
    <property type="match status" value="1"/>
</dbReference>
<dbReference type="InterPro" id="IPR036866">
    <property type="entry name" value="RibonucZ/Hydroxyglut_hydro"/>
</dbReference>
<dbReference type="Proteomes" id="UP000604381">
    <property type="component" value="Unassembled WGS sequence"/>
</dbReference>
<evidence type="ECO:0000259" key="1">
    <source>
        <dbReference type="SMART" id="SM00849"/>
    </source>
</evidence>
<name>A0A930XY34_9GAMM</name>
<sequence length="314" mass="34209">MTDSGNDWLRRDLGAGWSMLDSGYNRPGHTAIYICVDDGKALVYDAAHTASAERVVAALAERGVAPDAVELVVVSHAHLDHSGGCGALLKLLPHAKAMVHPDIIEHLAEPARLIEGARQIYGGDFDRLYGEIAPTPRDRIVAFEEAVKLGGRELALFNTPGHTFAHLCLHDPQAGVLLAGDVFGAHLPHWNGTMVVPAAPTQFAPREWKASVDAIMARAPERILLAHFGVLDSDLEGKAQQLRDEIDHFVAIAREAKEQGGDRDFIADRVMAWWEPKFKQAGAAVDRDEVGVELLLTVKGLALWLEKHLETYAP</sequence>
<dbReference type="InterPro" id="IPR050855">
    <property type="entry name" value="NDM-1-like"/>
</dbReference>
<dbReference type="Pfam" id="PF00753">
    <property type="entry name" value="Lactamase_B"/>
    <property type="match status" value="1"/>
</dbReference>
<feature type="domain" description="Metallo-beta-lactamase" evidence="1">
    <location>
        <begin position="28"/>
        <end position="227"/>
    </location>
</feature>
<keyword evidence="3" id="KW-1185">Reference proteome</keyword>
<dbReference type="PANTHER" id="PTHR42951:SF22">
    <property type="entry name" value="METALLO BETA-LACTAMASE SUPERFAMILY LIPOPROTEIN"/>
    <property type="match status" value="1"/>
</dbReference>
<gene>
    <name evidence="2" type="ORF">ISN26_05280</name>
</gene>
<comment type="caution">
    <text evidence="2">The sequence shown here is derived from an EMBL/GenBank/DDBJ whole genome shotgun (WGS) entry which is preliminary data.</text>
</comment>
<dbReference type="AlphaFoldDB" id="A0A930XY34"/>